<keyword evidence="2" id="KW-0175">Coiled coil</keyword>
<feature type="domain" description="EAL" evidence="4">
    <location>
        <begin position="618"/>
        <end position="872"/>
    </location>
</feature>
<dbReference type="InterPro" id="IPR000160">
    <property type="entry name" value="GGDEF_dom"/>
</dbReference>
<keyword evidence="3" id="KW-0472">Membrane</keyword>
<dbReference type="InterPro" id="IPR035919">
    <property type="entry name" value="EAL_sf"/>
</dbReference>
<dbReference type="Gene3D" id="6.10.340.10">
    <property type="match status" value="1"/>
</dbReference>
<dbReference type="SUPFAM" id="SSF158472">
    <property type="entry name" value="HAMP domain-like"/>
    <property type="match status" value="1"/>
</dbReference>
<dbReference type="SMART" id="SM00065">
    <property type="entry name" value="GAF"/>
    <property type="match status" value="1"/>
</dbReference>
<feature type="coiled-coil region" evidence="2">
    <location>
        <begin position="255"/>
        <end position="282"/>
    </location>
</feature>
<dbReference type="InterPro" id="IPR029787">
    <property type="entry name" value="Nucleotide_cyclase"/>
</dbReference>
<feature type="transmembrane region" description="Helical" evidence="3">
    <location>
        <begin position="12"/>
        <end position="30"/>
    </location>
</feature>
<dbReference type="Proteomes" id="UP000705867">
    <property type="component" value="Unassembled WGS sequence"/>
</dbReference>
<dbReference type="GO" id="GO:0007165">
    <property type="term" value="P:signal transduction"/>
    <property type="evidence" value="ECO:0007669"/>
    <property type="project" value="InterPro"/>
</dbReference>
<dbReference type="SMART" id="SM00052">
    <property type="entry name" value="EAL"/>
    <property type="match status" value="1"/>
</dbReference>
<dbReference type="GO" id="GO:0071111">
    <property type="term" value="F:cyclic-guanylate-specific phosphodiesterase activity"/>
    <property type="evidence" value="ECO:0007669"/>
    <property type="project" value="UniProtKB-EC"/>
</dbReference>
<dbReference type="InterPro" id="IPR003660">
    <property type="entry name" value="HAMP_dom"/>
</dbReference>
<comment type="catalytic activity">
    <reaction evidence="1">
        <text>3',3'-c-di-GMP + H2O = 5'-phosphoguanylyl(3'-&gt;5')guanosine + H(+)</text>
        <dbReference type="Rhea" id="RHEA:24902"/>
        <dbReference type="ChEBI" id="CHEBI:15377"/>
        <dbReference type="ChEBI" id="CHEBI:15378"/>
        <dbReference type="ChEBI" id="CHEBI:58754"/>
        <dbReference type="ChEBI" id="CHEBI:58805"/>
        <dbReference type="EC" id="3.1.4.52"/>
    </reaction>
    <physiologicalReaction direction="left-to-right" evidence="1">
        <dbReference type="Rhea" id="RHEA:24903"/>
    </physiologicalReaction>
</comment>
<dbReference type="Gene3D" id="3.20.20.450">
    <property type="entry name" value="EAL domain"/>
    <property type="match status" value="1"/>
</dbReference>
<dbReference type="AlphaFoldDB" id="A0A953JCW3"/>
<dbReference type="PROSITE" id="PS50885">
    <property type="entry name" value="HAMP"/>
    <property type="match status" value="1"/>
</dbReference>
<dbReference type="FunFam" id="3.20.20.450:FF:000001">
    <property type="entry name" value="Cyclic di-GMP phosphodiesterase yahA"/>
    <property type="match status" value="1"/>
</dbReference>
<dbReference type="GO" id="GO:0016020">
    <property type="term" value="C:membrane"/>
    <property type="evidence" value="ECO:0007669"/>
    <property type="project" value="InterPro"/>
</dbReference>
<dbReference type="CDD" id="cd06225">
    <property type="entry name" value="HAMP"/>
    <property type="match status" value="1"/>
</dbReference>
<evidence type="ECO:0000313" key="8">
    <source>
        <dbReference type="Proteomes" id="UP000705867"/>
    </source>
</evidence>
<dbReference type="InterPro" id="IPR052155">
    <property type="entry name" value="Biofilm_reg_signaling"/>
</dbReference>
<dbReference type="Pfam" id="PF00672">
    <property type="entry name" value="HAMP"/>
    <property type="match status" value="1"/>
</dbReference>
<evidence type="ECO:0000256" key="2">
    <source>
        <dbReference type="SAM" id="Coils"/>
    </source>
</evidence>
<reference evidence="7" key="2">
    <citation type="submission" date="2021-08" db="EMBL/GenBank/DDBJ databases">
        <authorList>
            <person name="Dalcin Martins P."/>
        </authorList>
    </citation>
    <scope>NUCLEOTIDE SEQUENCE</scope>
    <source>
        <strain evidence="7">MAG_39</strain>
    </source>
</reference>
<dbReference type="SMART" id="SM00304">
    <property type="entry name" value="HAMP"/>
    <property type="match status" value="1"/>
</dbReference>
<feature type="domain" description="GGDEF" evidence="6">
    <location>
        <begin position="476"/>
        <end position="609"/>
    </location>
</feature>
<dbReference type="PROSITE" id="PS50883">
    <property type="entry name" value="EAL"/>
    <property type="match status" value="1"/>
</dbReference>
<dbReference type="GO" id="GO:0071732">
    <property type="term" value="P:cellular response to nitric oxide"/>
    <property type="evidence" value="ECO:0007669"/>
    <property type="project" value="UniProtKB-ARBA"/>
</dbReference>
<dbReference type="SUPFAM" id="SSF55781">
    <property type="entry name" value="GAF domain-like"/>
    <property type="match status" value="1"/>
</dbReference>
<comment type="caution">
    <text evidence="7">The sequence shown here is derived from an EMBL/GenBank/DDBJ whole genome shotgun (WGS) entry which is preliminary data.</text>
</comment>
<evidence type="ECO:0000259" key="6">
    <source>
        <dbReference type="PROSITE" id="PS50887"/>
    </source>
</evidence>
<dbReference type="CDD" id="cd01949">
    <property type="entry name" value="GGDEF"/>
    <property type="match status" value="1"/>
</dbReference>
<dbReference type="Pfam" id="PF01590">
    <property type="entry name" value="GAF"/>
    <property type="match status" value="1"/>
</dbReference>
<dbReference type="Pfam" id="PF00990">
    <property type="entry name" value="GGDEF"/>
    <property type="match status" value="1"/>
</dbReference>
<dbReference type="SUPFAM" id="SSF141868">
    <property type="entry name" value="EAL domain-like"/>
    <property type="match status" value="1"/>
</dbReference>
<proteinExistence type="predicted"/>
<dbReference type="Gene3D" id="3.30.450.40">
    <property type="match status" value="1"/>
</dbReference>
<organism evidence="7 8">
    <name type="scientific">Candidatus Nitrobium versatile</name>
    <dbReference type="NCBI Taxonomy" id="2884831"/>
    <lineage>
        <taxon>Bacteria</taxon>
        <taxon>Pseudomonadati</taxon>
        <taxon>Nitrospirota</taxon>
        <taxon>Nitrospiria</taxon>
        <taxon>Nitrospirales</taxon>
        <taxon>Nitrospiraceae</taxon>
        <taxon>Candidatus Nitrobium</taxon>
    </lineage>
</organism>
<name>A0A953JCW3_9BACT</name>
<sequence length="872" mass="98115">MTIASRLKINALLSAGIMLIISLVFAMAFLMQRDALERVTVANRFMKGTFELNNLTNRYLRAPEERPKEQWLIVYEALANDLKKVPFKRHGQQVLLRRMSQNLNDMSMLFEELVATHEQGRPDATGFASDRAAFAEMRNQLANLILTRSREISLDASRLAAASNEEIEDINRNIMLFLPIAVFVMIVIALWSSARIGRSITGPISTLRAGTAIIGSGDLDYRIGIATYDEIGQLSRAFDHMTEQLKITSVSRDALAHEVSERKRAEDQLKRSKKLSDALNNLNTIIHSTLEVNAIMQRVVTGAAKAVGVDGASIGLFEDDSFIIRYAYNLPQELVNQVLPSSEVKGIHYMASVRDVIVVEDAFTDERLNVRFWGIFNIRSLIAAPLLVREKVIGALSVYCIESKEICTDDYVDFTRKLASSLSLALENAHLYDERKGIEEAMRHMAHHDTLTGLPNRRLFMDIVTIELAQAHRSHRKLAVLFLDLDRFKEVNDTLGHEAGDELLQEVARRLRANIRESDTVARIGGDEFNITLTDIAHAEDIAVIAQKIMHSFQSPFLIAGHSLHITASIGISVYPDDSEEIDTLFRFADIAMYYAKELGKNTYRFYDPAINIRSIERMKFESYLRQAIERGELSVYYQPQIDIRTGRIICAEALVRWRHPELGLLPAKRFIPAAEETGFITSMDEWVLRTACAQCKAWYTTGDLPVCVTVNLSARGFQNPELVATIARILDETGLSPDCLDIEITESMAMHDMENTTKQLNELTAMGVCISIDDFGTGYSSLSYLKRLPVQRLKIDRSFVKDIMIDPGDRAIIKAITAMAHTMKMRVVVEGVETEEQLSFLRETQCDEAQGYLFNEPLSPEQFAALVAAAE</sequence>
<evidence type="ECO:0000313" key="7">
    <source>
        <dbReference type="EMBL" id="MBZ0156399.1"/>
    </source>
</evidence>
<evidence type="ECO:0000256" key="3">
    <source>
        <dbReference type="SAM" id="Phobius"/>
    </source>
</evidence>
<dbReference type="PANTHER" id="PTHR44757:SF2">
    <property type="entry name" value="BIOFILM ARCHITECTURE MAINTENANCE PROTEIN MBAA"/>
    <property type="match status" value="1"/>
</dbReference>
<evidence type="ECO:0000259" key="4">
    <source>
        <dbReference type="PROSITE" id="PS50883"/>
    </source>
</evidence>
<protein>
    <submittedName>
        <fullName evidence="7">EAL domain-containing protein</fullName>
    </submittedName>
</protein>
<dbReference type="EMBL" id="JAIOIV010000074">
    <property type="protein sequence ID" value="MBZ0156399.1"/>
    <property type="molecule type" value="Genomic_DNA"/>
</dbReference>
<evidence type="ECO:0000256" key="1">
    <source>
        <dbReference type="ARBA" id="ARBA00051114"/>
    </source>
</evidence>
<feature type="domain" description="HAMP" evidence="5">
    <location>
        <begin position="198"/>
        <end position="250"/>
    </location>
</feature>
<dbReference type="InterPro" id="IPR029016">
    <property type="entry name" value="GAF-like_dom_sf"/>
</dbReference>
<dbReference type="PROSITE" id="PS50887">
    <property type="entry name" value="GGDEF"/>
    <property type="match status" value="1"/>
</dbReference>
<evidence type="ECO:0000259" key="5">
    <source>
        <dbReference type="PROSITE" id="PS50885"/>
    </source>
</evidence>
<dbReference type="Pfam" id="PF00563">
    <property type="entry name" value="EAL"/>
    <property type="match status" value="1"/>
</dbReference>
<dbReference type="SMART" id="SM00267">
    <property type="entry name" value="GGDEF"/>
    <property type="match status" value="1"/>
</dbReference>
<dbReference type="InterPro" id="IPR001633">
    <property type="entry name" value="EAL_dom"/>
</dbReference>
<dbReference type="PANTHER" id="PTHR44757">
    <property type="entry name" value="DIGUANYLATE CYCLASE DGCP"/>
    <property type="match status" value="1"/>
</dbReference>
<keyword evidence="3" id="KW-0812">Transmembrane</keyword>
<keyword evidence="3" id="KW-1133">Transmembrane helix</keyword>
<dbReference type="Gene3D" id="3.30.70.270">
    <property type="match status" value="1"/>
</dbReference>
<gene>
    <name evidence="7" type="ORF">K8I29_09365</name>
</gene>
<reference evidence="7" key="1">
    <citation type="journal article" date="2021" name="bioRxiv">
        <title>Unraveling nitrogen, sulfur and carbon metabolic pathways and microbial community transcriptional responses to substrate deprivation and toxicity stresses in a bioreactor mimicking anoxic brackish coastal sediment conditions.</title>
        <authorList>
            <person name="Martins P.D."/>
            <person name="Echeveste M.J."/>
            <person name="Arshad A."/>
            <person name="Kurth J."/>
            <person name="Ouboter H."/>
            <person name="Jetten M.S.M."/>
            <person name="Welte C.U."/>
        </authorList>
    </citation>
    <scope>NUCLEOTIDE SEQUENCE</scope>
    <source>
        <strain evidence="7">MAG_39</strain>
    </source>
</reference>
<accession>A0A953JCW3</accession>
<dbReference type="FunFam" id="3.30.70.270:FF:000001">
    <property type="entry name" value="Diguanylate cyclase domain protein"/>
    <property type="match status" value="1"/>
</dbReference>
<dbReference type="SUPFAM" id="SSF55073">
    <property type="entry name" value="Nucleotide cyclase"/>
    <property type="match status" value="1"/>
</dbReference>
<dbReference type="NCBIfam" id="TIGR00254">
    <property type="entry name" value="GGDEF"/>
    <property type="match status" value="1"/>
</dbReference>
<dbReference type="InterPro" id="IPR043128">
    <property type="entry name" value="Rev_trsase/Diguanyl_cyclase"/>
</dbReference>
<dbReference type="InterPro" id="IPR003018">
    <property type="entry name" value="GAF"/>
</dbReference>
<dbReference type="CDD" id="cd01948">
    <property type="entry name" value="EAL"/>
    <property type="match status" value="1"/>
</dbReference>